<dbReference type="RefSeq" id="WP_083407049.1">
    <property type="nucleotide sequence ID" value="NZ_LT629971.1"/>
</dbReference>
<dbReference type="Proteomes" id="UP000182915">
    <property type="component" value="Chromosome I"/>
</dbReference>
<evidence type="ECO:0000313" key="1">
    <source>
        <dbReference type="EMBL" id="SEH61664.1"/>
    </source>
</evidence>
<dbReference type="EMBL" id="LT629971">
    <property type="protein sequence ID" value="SEH61664.1"/>
    <property type="molecule type" value="Genomic_DNA"/>
</dbReference>
<dbReference type="Pfam" id="PF10817">
    <property type="entry name" value="DUF2563"/>
    <property type="match status" value="1"/>
</dbReference>
<dbReference type="OrthoDB" id="4750359at2"/>
<evidence type="ECO:0000313" key="2">
    <source>
        <dbReference type="Proteomes" id="UP000182915"/>
    </source>
</evidence>
<protein>
    <recommendedName>
        <fullName evidence="3">Excreted virulence factor EspC, type VII ESX diderm</fullName>
    </recommendedName>
</protein>
<evidence type="ECO:0008006" key="3">
    <source>
        <dbReference type="Google" id="ProtNLM"/>
    </source>
</evidence>
<sequence>MYVDTDMLRMGADFSKSAGEIVKRGAEQFASTTVPSGIFGDFDAANDFHSALGRAHEAQSALMGSHRDKLDSLATKADVGAAAFVRQDEAGEAAICAAGDDIV</sequence>
<proteinExistence type="predicted"/>
<gene>
    <name evidence="1" type="ORF">SAMN04489835_2064</name>
</gene>
<organism evidence="1 2">
    <name type="scientific">Mycolicibacterium rutilum</name>
    <name type="common">Mycobacterium rutilum</name>
    <dbReference type="NCBI Taxonomy" id="370526"/>
    <lineage>
        <taxon>Bacteria</taxon>
        <taxon>Bacillati</taxon>
        <taxon>Actinomycetota</taxon>
        <taxon>Actinomycetes</taxon>
        <taxon>Mycobacteriales</taxon>
        <taxon>Mycobacteriaceae</taxon>
        <taxon>Mycolicibacterium</taxon>
    </lineage>
</organism>
<keyword evidence="2" id="KW-1185">Reference proteome</keyword>
<reference evidence="2" key="1">
    <citation type="submission" date="2016-10" db="EMBL/GenBank/DDBJ databases">
        <authorList>
            <person name="Varghese N."/>
            <person name="Submissions S."/>
        </authorList>
    </citation>
    <scope>NUCLEOTIDE SEQUENCE [LARGE SCALE GENOMIC DNA]</scope>
    <source>
        <strain evidence="2">DSM 45405</strain>
    </source>
</reference>
<dbReference type="AlphaFoldDB" id="A0A1H6JLE7"/>
<dbReference type="InterPro" id="IPR022534">
    <property type="entry name" value="DUF2563"/>
</dbReference>
<dbReference type="STRING" id="370526.SAMN04489835_2064"/>
<accession>A0A1H6JLE7</accession>
<name>A0A1H6JLE7_MYCRU</name>